<evidence type="ECO:0000256" key="4">
    <source>
        <dbReference type="ARBA" id="ARBA00023136"/>
    </source>
</evidence>
<feature type="transmembrane region" description="Helical" evidence="7">
    <location>
        <begin position="1432"/>
        <end position="1450"/>
    </location>
</feature>
<feature type="chain" id="PRO_5043989354" description="Adhesion G-protein coupled receptor G6" evidence="8">
    <location>
        <begin position="28"/>
        <end position="1705"/>
    </location>
</feature>
<dbReference type="InterPro" id="IPR017981">
    <property type="entry name" value="GPCR_2-like_7TM"/>
</dbReference>
<dbReference type="PROSITE" id="PS50261">
    <property type="entry name" value="G_PROTEIN_RECEP_F2_4"/>
    <property type="match status" value="1"/>
</dbReference>
<dbReference type="InterPro" id="IPR053066">
    <property type="entry name" value="ADGR_G7"/>
</dbReference>
<keyword evidence="5" id="KW-1015">Disulfide bond</keyword>
<dbReference type="Gene3D" id="2.60.220.50">
    <property type="match status" value="1"/>
</dbReference>
<evidence type="ECO:0008006" key="15">
    <source>
        <dbReference type="Google" id="ProtNLM"/>
    </source>
</evidence>
<feature type="transmembrane region" description="Helical" evidence="7">
    <location>
        <begin position="1505"/>
        <end position="1523"/>
    </location>
</feature>
<dbReference type="SUPFAM" id="SSF81321">
    <property type="entry name" value="Family A G protein-coupled receptor-like"/>
    <property type="match status" value="1"/>
</dbReference>
<feature type="domain" description="C-type lectin" evidence="9">
    <location>
        <begin position="692"/>
        <end position="815"/>
    </location>
</feature>
<evidence type="ECO:0000256" key="7">
    <source>
        <dbReference type="SAM" id="Phobius"/>
    </source>
</evidence>
<organism evidence="13 14">
    <name type="scientific">Oedothorax gibbosus</name>
    <dbReference type="NCBI Taxonomy" id="931172"/>
    <lineage>
        <taxon>Eukaryota</taxon>
        <taxon>Metazoa</taxon>
        <taxon>Ecdysozoa</taxon>
        <taxon>Arthropoda</taxon>
        <taxon>Chelicerata</taxon>
        <taxon>Arachnida</taxon>
        <taxon>Araneae</taxon>
        <taxon>Araneomorphae</taxon>
        <taxon>Entelegynae</taxon>
        <taxon>Araneoidea</taxon>
        <taxon>Linyphiidae</taxon>
        <taxon>Erigoninae</taxon>
        <taxon>Oedothorax</taxon>
    </lineage>
</organism>
<keyword evidence="8" id="KW-0732">Signal</keyword>
<dbReference type="GO" id="GO:0004930">
    <property type="term" value="F:G protein-coupled receptor activity"/>
    <property type="evidence" value="ECO:0007669"/>
    <property type="project" value="InterPro"/>
</dbReference>
<evidence type="ECO:0000313" key="13">
    <source>
        <dbReference type="EMBL" id="KAG8200820.1"/>
    </source>
</evidence>
<keyword evidence="3 7" id="KW-1133">Transmembrane helix</keyword>
<dbReference type="Pfam" id="PF01825">
    <property type="entry name" value="GPS"/>
    <property type="match status" value="1"/>
</dbReference>
<dbReference type="PROSITE" id="PS50221">
    <property type="entry name" value="GAIN_B"/>
    <property type="match status" value="1"/>
</dbReference>
<feature type="domain" description="G-protein coupled receptors family 2 profile 2" evidence="11">
    <location>
        <begin position="1395"/>
        <end position="1642"/>
    </location>
</feature>
<dbReference type="CDD" id="cd15040">
    <property type="entry name" value="7tmB2_Adhesion"/>
    <property type="match status" value="1"/>
</dbReference>
<dbReference type="Proteomes" id="UP000827092">
    <property type="component" value="Unassembled WGS sequence"/>
</dbReference>
<dbReference type="Gene3D" id="2.60.40.10">
    <property type="entry name" value="Immunoglobulins"/>
    <property type="match status" value="1"/>
</dbReference>
<evidence type="ECO:0000259" key="10">
    <source>
        <dbReference type="PROSITE" id="PS50221"/>
    </source>
</evidence>
<evidence type="ECO:0000256" key="3">
    <source>
        <dbReference type="ARBA" id="ARBA00022989"/>
    </source>
</evidence>
<dbReference type="Pfam" id="PF00002">
    <property type="entry name" value="7tm_2"/>
    <property type="match status" value="1"/>
</dbReference>
<dbReference type="GO" id="GO:0007166">
    <property type="term" value="P:cell surface receptor signaling pathway"/>
    <property type="evidence" value="ECO:0007669"/>
    <property type="project" value="InterPro"/>
</dbReference>
<dbReference type="SUPFAM" id="SSF48726">
    <property type="entry name" value="Immunoglobulin"/>
    <property type="match status" value="1"/>
</dbReference>
<dbReference type="InterPro" id="IPR016187">
    <property type="entry name" value="CTDL_fold"/>
</dbReference>
<evidence type="ECO:0000256" key="1">
    <source>
        <dbReference type="ARBA" id="ARBA00004141"/>
    </source>
</evidence>
<dbReference type="GO" id="GO:0016020">
    <property type="term" value="C:membrane"/>
    <property type="evidence" value="ECO:0007669"/>
    <property type="project" value="UniProtKB-SubCell"/>
</dbReference>
<dbReference type="InterPro" id="IPR046338">
    <property type="entry name" value="GAIN_dom_sf"/>
</dbReference>
<dbReference type="EMBL" id="JAFNEN010000013">
    <property type="protein sequence ID" value="KAG8200820.1"/>
    <property type="molecule type" value="Genomic_DNA"/>
</dbReference>
<dbReference type="InterPro" id="IPR013783">
    <property type="entry name" value="Ig-like_fold"/>
</dbReference>
<reference evidence="13 14" key="1">
    <citation type="journal article" date="2022" name="Nat. Ecol. Evol.">
        <title>A masculinizing supergene underlies an exaggerated male reproductive morph in a spider.</title>
        <authorList>
            <person name="Hendrickx F."/>
            <person name="De Corte Z."/>
            <person name="Sonet G."/>
            <person name="Van Belleghem S.M."/>
            <person name="Kostlbacher S."/>
            <person name="Vangestel C."/>
        </authorList>
    </citation>
    <scope>NUCLEOTIDE SEQUENCE [LARGE SCALE GENOMIC DNA]</scope>
    <source>
        <strain evidence="13">W744_W776</strain>
    </source>
</reference>
<feature type="transmembrane region" description="Helical" evidence="7">
    <location>
        <begin position="1618"/>
        <end position="1640"/>
    </location>
</feature>
<dbReference type="PANTHER" id="PTHR47767:SF1">
    <property type="entry name" value="ADHESION G PROTEIN-COUPLED RECEPTOR G7"/>
    <property type="match status" value="1"/>
</dbReference>
<name>A0AAV6VVX1_9ARAC</name>
<evidence type="ECO:0000259" key="11">
    <source>
        <dbReference type="PROSITE" id="PS50261"/>
    </source>
</evidence>
<feature type="transmembrane region" description="Helical" evidence="7">
    <location>
        <begin position="1393"/>
        <end position="1420"/>
    </location>
</feature>
<feature type="compositionally biased region" description="Low complexity" evidence="6">
    <location>
        <begin position="1671"/>
        <end position="1687"/>
    </location>
</feature>
<dbReference type="Gene3D" id="3.10.100.10">
    <property type="entry name" value="Mannose-Binding Protein A, subunit A"/>
    <property type="match status" value="1"/>
</dbReference>
<feature type="transmembrane region" description="Helical" evidence="7">
    <location>
        <begin position="1543"/>
        <end position="1566"/>
    </location>
</feature>
<dbReference type="InterPro" id="IPR000203">
    <property type="entry name" value="GPS"/>
</dbReference>
<evidence type="ECO:0000256" key="8">
    <source>
        <dbReference type="SAM" id="SignalP"/>
    </source>
</evidence>
<accession>A0AAV6VVX1</accession>
<comment type="subcellular location">
    <subcellularLocation>
        <location evidence="1">Membrane</location>
        <topology evidence="1">Multi-pass membrane protein</topology>
    </subcellularLocation>
</comment>
<protein>
    <recommendedName>
        <fullName evidence="15">Adhesion G-protein coupled receptor G6</fullName>
    </recommendedName>
</protein>
<evidence type="ECO:0000259" key="9">
    <source>
        <dbReference type="PROSITE" id="PS50041"/>
    </source>
</evidence>
<comment type="caution">
    <text evidence="13">The sequence shown here is derived from an EMBL/GenBank/DDBJ whole genome shotgun (WGS) entry which is preliminary data.</text>
</comment>
<dbReference type="PRINTS" id="PR00249">
    <property type="entry name" value="GPCRSECRETIN"/>
</dbReference>
<dbReference type="InterPro" id="IPR016186">
    <property type="entry name" value="C-type_lectin-like/link_sf"/>
</dbReference>
<feature type="domain" description="Ig-like" evidence="12">
    <location>
        <begin position="846"/>
        <end position="916"/>
    </location>
</feature>
<dbReference type="PROSITE" id="PS50835">
    <property type="entry name" value="IG_LIKE"/>
    <property type="match status" value="2"/>
</dbReference>
<feature type="domain" description="GAIN-B" evidence="10">
    <location>
        <begin position="1228"/>
        <end position="1386"/>
    </location>
</feature>
<dbReference type="Gene3D" id="1.20.1070.10">
    <property type="entry name" value="Rhodopsin 7-helix transmembrane proteins"/>
    <property type="match status" value="1"/>
</dbReference>
<feature type="domain" description="Ig-like" evidence="12">
    <location>
        <begin position="267"/>
        <end position="360"/>
    </location>
</feature>
<dbReference type="PROSITE" id="PS50041">
    <property type="entry name" value="C_TYPE_LECTIN_2"/>
    <property type="match status" value="1"/>
</dbReference>
<dbReference type="InterPro" id="IPR007110">
    <property type="entry name" value="Ig-like_dom"/>
</dbReference>
<dbReference type="SUPFAM" id="SSF56436">
    <property type="entry name" value="C-type lectin-like"/>
    <property type="match status" value="2"/>
</dbReference>
<dbReference type="SMART" id="SM00303">
    <property type="entry name" value="GPS"/>
    <property type="match status" value="1"/>
</dbReference>
<feature type="signal peptide" evidence="8">
    <location>
        <begin position="1"/>
        <end position="27"/>
    </location>
</feature>
<dbReference type="InterPro" id="IPR000832">
    <property type="entry name" value="GPCR_2_secretin-like"/>
</dbReference>
<dbReference type="InterPro" id="IPR001304">
    <property type="entry name" value="C-type_lectin-like"/>
</dbReference>
<feature type="region of interest" description="Disordered" evidence="6">
    <location>
        <begin position="1668"/>
        <end position="1687"/>
    </location>
</feature>
<evidence type="ECO:0000259" key="12">
    <source>
        <dbReference type="PROSITE" id="PS50835"/>
    </source>
</evidence>
<dbReference type="InterPro" id="IPR057244">
    <property type="entry name" value="GAIN_B"/>
</dbReference>
<dbReference type="CDD" id="cd00037">
    <property type="entry name" value="CLECT"/>
    <property type="match status" value="1"/>
</dbReference>
<keyword evidence="4 7" id="KW-0472">Membrane</keyword>
<keyword evidence="2 7" id="KW-0812">Transmembrane</keyword>
<feature type="transmembrane region" description="Helical" evidence="7">
    <location>
        <begin position="1593"/>
        <end position="1612"/>
    </location>
</feature>
<evidence type="ECO:0000256" key="5">
    <source>
        <dbReference type="ARBA" id="ARBA00023157"/>
    </source>
</evidence>
<evidence type="ECO:0000256" key="2">
    <source>
        <dbReference type="ARBA" id="ARBA00022692"/>
    </source>
</evidence>
<keyword evidence="14" id="KW-1185">Reference proteome</keyword>
<sequence>MLQTVNDRKVLLICQLLCVLYFSSSDALVPNCKGESHGCQCHQSYSKFKEKEKESESEKSLAIPVFDCVALDTSTGELVTLDCSTKLEFICENNGFPIYPVRETLACPDSWSFFYQLPFSRKKCIRAFTSHSPSEAENTCLAHGSEIANTADYSELYVYQKHLNSTEKSPSNETIYSHQNSLNTTVRTVVSTPKPTFYFQFGAPGFWDKSFLGSDSLKNSTRPCWPHLLLSLLGPSGKTFGNLSCGDNIFICEQDTINLPIYAKVTPDISEAFPSYEYSNDQLTCEVFLDGRPLNETKHQVQYQWFKNGIPIQETSRLFKLGFYWDSTKFFYLKENRQGTYSCGARVVGLLEMHLSEEINYFYSDISTYILTVHDTSNQLSNYDFSQLRFREYKANLKASMKEITSELTIFPKIVWDFQSFRSAKNVSVTKVLLYVKRNESLYIQLNNETKVHQLLQKYIAENKFIPKSWISLELHSADVCFFEMIPTSESLNNENIIWPDYLQTKMAISEPMCIDDWRLVTRECKPSTVLAASWKPFNYSSCSKYQHSLKEFEVKCPDGYKKLGVNLCYSVNTEQTYDKANEICQSNSSYMMDLKIFMSSFYSDLDVSKRFWISERFASPMVTSSIFHLPIFVANETLAKVGFHCASVSSSLESDLVLMQSCQQLNSFICIYQPLKVLTVRKLNSWSGLSTQKSCYNFETDKKATWEEAGSMCRSSGANLLQTIRHPDAYALFKVLFYSYQENREASWWMNLMHNNGSLQWMTSPSEKAVLVDWNPDTDYSLQTSAGTIGYDARSHSIRWNLIDPLDQAGFICEMEDCTKSYSTKVYIEDRTNKKIQTNYSTSLQNLKFNCVPSGWFIANSVSWYKDGNLILSNSDELRIYTEPTATLEDILPYQGYYWCSVDQYEPFERKQSLKLLFRLPGLHTFVLYMFSPDQFFDDTDCSEYIKNFVMPSEFVEALSKSIELFESAVLRDIKCEGSTIHYYIHIHLKDDGKDEVEVLKRVEISVFLSLETMGPLLDDFQIDRNNLSLRSSLGCQKEKVMINGYPTTWPSTWIGNRVQSEEICVGVEGNAIERECLGNFNVGAFWGPIQGQCLNVSSSSTLSLHKLSREKINKHNVLNTSVNLAALTTNPSNLSLVDIQYVGQVLRNIAQVSDIQPETFTSVLNAMDSVIGVERLKLDSRYSTTNVSSKILFSWADILKNLDISGGAYNSAGNNIVVSVVPLSGNTTQIPVGSVLEGWNQNQTTLFNGTDIMRYKNYNSFEAKVVVPENLVAETQPGEILRICIHKNFFDVTKVDVVSPIIDVIVGNTAKYDLDPPVEMVFKVEKTEKNASLCCAFWDQRLNKKFGGWSFKGCVLTNLDDSHVQCSCDHLTSFAVIVKMSDVEVSEVNEYILAGITYIGCAFSIFGLGVIIMTFILFREWRTDVKHKALFHLSLALFGFLVVFVVGLRKDVSGDAWMCVVVAALLHFLMLASFAWMLVEAFMQYLRLVKVIGTYIPRFMQKAALFGWGLPLLIVGVTLGYNPKSYENDTRYCWLSNQVFYYAVAAPVLSMLLMNFVIFSSILYSNTCGRQHKYLRSNQCGRQENIARAKAVFFVSILLGLSWIFGFLAVDRVTLIFQYLFSITTTFQGFFIFVFFVYRQKKTRNMWLGLFSPTPTSEISHISNNNTGSSDVASRSSNNNNDSQSGWSKAIYRVRKSYVSFMG</sequence>
<feature type="transmembrane region" description="Helical" evidence="7">
    <location>
        <begin position="1462"/>
        <end position="1484"/>
    </location>
</feature>
<evidence type="ECO:0000313" key="14">
    <source>
        <dbReference type="Proteomes" id="UP000827092"/>
    </source>
</evidence>
<dbReference type="InterPro" id="IPR036179">
    <property type="entry name" value="Ig-like_dom_sf"/>
</dbReference>
<evidence type="ECO:0000256" key="6">
    <source>
        <dbReference type="SAM" id="MobiDB-lite"/>
    </source>
</evidence>
<dbReference type="PANTHER" id="PTHR47767">
    <property type="entry name" value="ADHESION G PROTEIN-COUPLED RECEPTOR G7"/>
    <property type="match status" value="1"/>
</dbReference>
<gene>
    <name evidence="13" type="ORF">JTE90_006399</name>
</gene>
<proteinExistence type="predicted"/>